<dbReference type="HOGENOM" id="CLU_1360787_0_0_1"/>
<keyword evidence="3" id="KW-1185">Reference proteome</keyword>
<dbReference type="InParanoid" id="A0A0C3HGT1"/>
<gene>
    <name evidence="2" type="ORF">OIDMADRAFT_47319</name>
</gene>
<dbReference type="AlphaFoldDB" id="A0A0C3HGT1"/>
<proteinExistence type="predicted"/>
<reference evidence="3" key="2">
    <citation type="submission" date="2015-01" db="EMBL/GenBank/DDBJ databases">
        <title>Evolutionary Origins and Diversification of the Mycorrhizal Mutualists.</title>
        <authorList>
            <consortium name="DOE Joint Genome Institute"/>
            <consortium name="Mycorrhizal Genomics Consortium"/>
            <person name="Kohler A."/>
            <person name="Kuo A."/>
            <person name="Nagy L.G."/>
            <person name="Floudas D."/>
            <person name="Copeland A."/>
            <person name="Barry K.W."/>
            <person name="Cichocki N."/>
            <person name="Veneault-Fourrey C."/>
            <person name="LaButti K."/>
            <person name="Lindquist E.A."/>
            <person name="Lipzen A."/>
            <person name="Lundell T."/>
            <person name="Morin E."/>
            <person name="Murat C."/>
            <person name="Riley R."/>
            <person name="Ohm R."/>
            <person name="Sun H."/>
            <person name="Tunlid A."/>
            <person name="Henrissat B."/>
            <person name="Grigoriev I.V."/>
            <person name="Hibbett D.S."/>
            <person name="Martin F."/>
        </authorList>
    </citation>
    <scope>NUCLEOTIDE SEQUENCE [LARGE SCALE GENOMIC DNA]</scope>
    <source>
        <strain evidence="3">Zn</strain>
    </source>
</reference>
<sequence length="201" mass="20831">MSTIQPTDGMDVEVQVSWADEMNAIAEATANPQAKSLPRRPRGENEAEAKEEAASAEGPEAQRASQAPEPTAAPQNQGSEDRSTQGQGRALKPICPTPIVTDATTGIVAVAIPTTGAVTTTGVITTTGEIATTSEAEVELPNKSSPSPSPTQQPPELLLKVYKGRGRGPRLQGAGEIIANALIGKRPCLILQPMLHVPTGA</sequence>
<protein>
    <submittedName>
        <fullName evidence="2">Uncharacterized protein</fullName>
    </submittedName>
</protein>
<organism evidence="2 3">
    <name type="scientific">Oidiodendron maius (strain Zn)</name>
    <dbReference type="NCBI Taxonomy" id="913774"/>
    <lineage>
        <taxon>Eukaryota</taxon>
        <taxon>Fungi</taxon>
        <taxon>Dikarya</taxon>
        <taxon>Ascomycota</taxon>
        <taxon>Pezizomycotina</taxon>
        <taxon>Leotiomycetes</taxon>
        <taxon>Leotiomycetes incertae sedis</taxon>
        <taxon>Myxotrichaceae</taxon>
        <taxon>Oidiodendron</taxon>
    </lineage>
</organism>
<reference evidence="2 3" key="1">
    <citation type="submission" date="2014-04" db="EMBL/GenBank/DDBJ databases">
        <authorList>
            <consortium name="DOE Joint Genome Institute"/>
            <person name="Kuo A."/>
            <person name="Martino E."/>
            <person name="Perotto S."/>
            <person name="Kohler A."/>
            <person name="Nagy L.G."/>
            <person name="Floudas D."/>
            <person name="Copeland A."/>
            <person name="Barry K.W."/>
            <person name="Cichocki N."/>
            <person name="Veneault-Fourrey C."/>
            <person name="LaButti K."/>
            <person name="Lindquist E.A."/>
            <person name="Lipzen A."/>
            <person name="Lundell T."/>
            <person name="Morin E."/>
            <person name="Murat C."/>
            <person name="Sun H."/>
            <person name="Tunlid A."/>
            <person name="Henrissat B."/>
            <person name="Grigoriev I.V."/>
            <person name="Hibbett D.S."/>
            <person name="Martin F."/>
            <person name="Nordberg H.P."/>
            <person name="Cantor M.N."/>
            <person name="Hua S.X."/>
        </authorList>
    </citation>
    <scope>NUCLEOTIDE SEQUENCE [LARGE SCALE GENOMIC DNA]</scope>
    <source>
        <strain evidence="2 3">Zn</strain>
    </source>
</reference>
<feature type="region of interest" description="Disordered" evidence="1">
    <location>
        <begin position="26"/>
        <end position="93"/>
    </location>
</feature>
<accession>A0A0C3HGT1</accession>
<feature type="region of interest" description="Disordered" evidence="1">
    <location>
        <begin position="129"/>
        <end position="155"/>
    </location>
</feature>
<dbReference type="Proteomes" id="UP000054321">
    <property type="component" value="Unassembled WGS sequence"/>
</dbReference>
<evidence type="ECO:0000256" key="1">
    <source>
        <dbReference type="SAM" id="MobiDB-lite"/>
    </source>
</evidence>
<dbReference type="EMBL" id="KN832870">
    <property type="protein sequence ID" value="KIN07411.1"/>
    <property type="molecule type" value="Genomic_DNA"/>
</dbReference>
<evidence type="ECO:0000313" key="2">
    <source>
        <dbReference type="EMBL" id="KIN07411.1"/>
    </source>
</evidence>
<feature type="compositionally biased region" description="Basic and acidic residues" evidence="1">
    <location>
        <begin position="41"/>
        <end position="53"/>
    </location>
</feature>
<name>A0A0C3HGT1_OIDMZ</name>
<evidence type="ECO:0000313" key="3">
    <source>
        <dbReference type="Proteomes" id="UP000054321"/>
    </source>
</evidence>